<dbReference type="PANTHER" id="PTHR42878:SF7">
    <property type="entry name" value="SENSOR HISTIDINE KINASE GLRK"/>
    <property type="match status" value="1"/>
</dbReference>
<dbReference type="PROSITE" id="PS50109">
    <property type="entry name" value="HIS_KIN"/>
    <property type="match status" value="1"/>
</dbReference>
<dbReference type="PANTHER" id="PTHR42878">
    <property type="entry name" value="TWO-COMPONENT HISTIDINE KINASE"/>
    <property type="match status" value="1"/>
</dbReference>
<dbReference type="GO" id="GO:0005886">
    <property type="term" value="C:plasma membrane"/>
    <property type="evidence" value="ECO:0007669"/>
    <property type="project" value="UniProtKB-SubCell"/>
</dbReference>
<evidence type="ECO:0000256" key="2">
    <source>
        <dbReference type="ARBA" id="ARBA00004236"/>
    </source>
</evidence>
<evidence type="ECO:0000256" key="1">
    <source>
        <dbReference type="ARBA" id="ARBA00000085"/>
    </source>
</evidence>
<reference evidence="15 16" key="1">
    <citation type="submission" date="2019-11" db="EMBL/GenBank/DDBJ databases">
        <title>Comparative genomics of hydrocarbon-degrading Desulfosarcina strains.</title>
        <authorList>
            <person name="Watanabe M."/>
            <person name="Kojima H."/>
            <person name="Fukui M."/>
        </authorList>
    </citation>
    <scope>NUCLEOTIDE SEQUENCE [LARGE SCALE GENOMIC DNA]</scope>
    <source>
        <strain evidence="16">oXyS1</strain>
    </source>
</reference>
<keyword evidence="4" id="KW-1003">Cell membrane</keyword>
<keyword evidence="12" id="KW-0812">Transmembrane</keyword>
<evidence type="ECO:0000256" key="12">
    <source>
        <dbReference type="SAM" id="Phobius"/>
    </source>
</evidence>
<evidence type="ECO:0000256" key="3">
    <source>
        <dbReference type="ARBA" id="ARBA00012438"/>
    </source>
</evidence>
<dbReference type="GO" id="GO:0007234">
    <property type="term" value="P:osmosensory signaling via phosphorelay pathway"/>
    <property type="evidence" value="ECO:0007669"/>
    <property type="project" value="TreeGrafter"/>
</dbReference>
<proteinExistence type="predicted"/>
<evidence type="ECO:0000259" key="13">
    <source>
        <dbReference type="PROSITE" id="PS50109"/>
    </source>
</evidence>
<evidence type="ECO:0000256" key="10">
    <source>
        <dbReference type="ARBA" id="ARBA00023012"/>
    </source>
</evidence>
<dbReference type="Pfam" id="PF00672">
    <property type="entry name" value="HAMP"/>
    <property type="match status" value="1"/>
</dbReference>
<dbReference type="SMART" id="SM00387">
    <property type="entry name" value="HATPase_c"/>
    <property type="match status" value="1"/>
</dbReference>
<dbReference type="SMART" id="SM00388">
    <property type="entry name" value="HisKA"/>
    <property type="match status" value="1"/>
</dbReference>
<keyword evidence="8" id="KW-0418">Kinase</keyword>
<feature type="domain" description="Histidine kinase" evidence="13">
    <location>
        <begin position="281"/>
        <end position="501"/>
    </location>
</feature>
<dbReference type="EMBL" id="AP021879">
    <property type="protein sequence ID" value="BBO91214.1"/>
    <property type="molecule type" value="Genomic_DNA"/>
</dbReference>
<keyword evidence="6" id="KW-0808">Transferase</keyword>
<feature type="transmembrane region" description="Helical" evidence="12">
    <location>
        <begin position="202"/>
        <end position="221"/>
    </location>
</feature>
<dbReference type="GO" id="GO:0030295">
    <property type="term" value="F:protein kinase activator activity"/>
    <property type="evidence" value="ECO:0007669"/>
    <property type="project" value="TreeGrafter"/>
</dbReference>
<dbReference type="RefSeq" id="WP_155312168.1">
    <property type="nucleotide sequence ID" value="NZ_AP021879.1"/>
</dbReference>
<dbReference type="GO" id="GO:0005524">
    <property type="term" value="F:ATP binding"/>
    <property type="evidence" value="ECO:0007669"/>
    <property type="project" value="UniProtKB-KW"/>
</dbReference>
<dbReference type="PRINTS" id="PR00344">
    <property type="entry name" value="BCTRLSENSOR"/>
</dbReference>
<keyword evidence="7" id="KW-0547">Nucleotide-binding</keyword>
<dbReference type="InterPro" id="IPR004358">
    <property type="entry name" value="Sig_transdc_His_kin-like_C"/>
</dbReference>
<keyword evidence="9" id="KW-0067">ATP-binding</keyword>
<organism evidence="15 16">
    <name type="scientific">Desulfosarcina ovata subsp. ovata</name>
    <dbReference type="NCBI Taxonomy" id="2752305"/>
    <lineage>
        <taxon>Bacteria</taxon>
        <taxon>Pseudomonadati</taxon>
        <taxon>Thermodesulfobacteriota</taxon>
        <taxon>Desulfobacteria</taxon>
        <taxon>Desulfobacterales</taxon>
        <taxon>Desulfosarcinaceae</taxon>
        <taxon>Desulfosarcina</taxon>
    </lineage>
</organism>
<feature type="domain" description="HAMP" evidence="14">
    <location>
        <begin position="221"/>
        <end position="273"/>
    </location>
</feature>
<protein>
    <recommendedName>
        <fullName evidence="3">histidine kinase</fullName>
        <ecNumber evidence="3">2.7.13.3</ecNumber>
    </recommendedName>
</protein>
<dbReference type="InterPro" id="IPR003661">
    <property type="entry name" value="HisK_dim/P_dom"/>
</dbReference>
<evidence type="ECO:0000256" key="5">
    <source>
        <dbReference type="ARBA" id="ARBA00022553"/>
    </source>
</evidence>
<dbReference type="InterPro" id="IPR050351">
    <property type="entry name" value="BphY/WalK/GraS-like"/>
</dbReference>
<dbReference type="CDD" id="cd00082">
    <property type="entry name" value="HisKA"/>
    <property type="match status" value="1"/>
</dbReference>
<keyword evidence="5" id="KW-0597">Phosphoprotein</keyword>
<dbReference type="Proteomes" id="UP000422108">
    <property type="component" value="Chromosome"/>
</dbReference>
<keyword evidence="16" id="KW-1185">Reference proteome</keyword>
<keyword evidence="12" id="KW-1133">Transmembrane helix</keyword>
<keyword evidence="11 12" id="KW-0472">Membrane</keyword>
<evidence type="ECO:0000313" key="15">
    <source>
        <dbReference type="EMBL" id="BBO91214.1"/>
    </source>
</evidence>
<dbReference type="InterPro" id="IPR005467">
    <property type="entry name" value="His_kinase_dom"/>
</dbReference>
<dbReference type="CDD" id="cd06225">
    <property type="entry name" value="HAMP"/>
    <property type="match status" value="1"/>
</dbReference>
<comment type="subcellular location">
    <subcellularLocation>
        <location evidence="2">Cell membrane</location>
    </subcellularLocation>
</comment>
<dbReference type="Gene3D" id="1.10.287.130">
    <property type="match status" value="1"/>
</dbReference>
<accession>A0A5K8AH81</accession>
<dbReference type="PROSITE" id="PS50885">
    <property type="entry name" value="HAMP"/>
    <property type="match status" value="1"/>
</dbReference>
<evidence type="ECO:0000256" key="9">
    <source>
        <dbReference type="ARBA" id="ARBA00022840"/>
    </source>
</evidence>
<dbReference type="FunFam" id="3.30.565.10:FF:000023">
    <property type="entry name" value="PAS domain-containing sensor histidine kinase"/>
    <property type="match status" value="1"/>
</dbReference>
<evidence type="ECO:0000256" key="7">
    <source>
        <dbReference type="ARBA" id="ARBA00022741"/>
    </source>
</evidence>
<dbReference type="Pfam" id="PF00512">
    <property type="entry name" value="HisKA"/>
    <property type="match status" value="1"/>
</dbReference>
<dbReference type="InterPro" id="IPR036890">
    <property type="entry name" value="HATPase_C_sf"/>
</dbReference>
<dbReference type="GO" id="GO:0000156">
    <property type="term" value="F:phosphorelay response regulator activity"/>
    <property type="evidence" value="ECO:0007669"/>
    <property type="project" value="TreeGrafter"/>
</dbReference>
<evidence type="ECO:0000313" key="16">
    <source>
        <dbReference type="Proteomes" id="UP000422108"/>
    </source>
</evidence>
<name>A0A5K8AH81_9BACT</name>
<evidence type="ECO:0000256" key="4">
    <source>
        <dbReference type="ARBA" id="ARBA00022475"/>
    </source>
</evidence>
<dbReference type="InterPro" id="IPR003594">
    <property type="entry name" value="HATPase_dom"/>
</dbReference>
<dbReference type="Pfam" id="PF02518">
    <property type="entry name" value="HATPase_c"/>
    <property type="match status" value="1"/>
</dbReference>
<comment type="catalytic activity">
    <reaction evidence="1">
        <text>ATP + protein L-histidine = ADP + protein N-phospho-L-histidine.</text>
        <dbReference type="EC" id="2.7.13.3"/>
    </reaction>
</comment>
<sequence>MEHSASPLKKVEPPMNLRFGITGKLIVWFLVVIVIFYGTIFVLYINVQQVVRLSGSIVAKNYAIASATKKMTESLLSMEENRQKFLLLKKDDYLNFYNDAQRTFEDNLTQVIRLTAMGHKISEVWQQIGRAYKNYPGSATVSAYLTAGLRPPDAVDGFWIPETVINNWINQISAERLNNEQEIEVANRELNRKGRLSAKNGLIGIAVSSLVGLLGIFYLAYSMVRPLRELMEGIRAISSDRLNTPLKIRSQDEFGELAHAFNEMSQRLRKEERMRSDFISMLSHEIRTPLTSIRESVNMIREEVMGPINNRQQKFLEIAGSEITRISDLLSHLMQASRLEPGLLNMRLEPIDPHTFVTECTDSIKLAAEAKHIGLAVQVPAQLPPIVGDPKQLQQAMLNYLSNAVKFSEPDTQVTVGVRYNRNQKRISFFVSDQGPGILEGDQAFLFNKYYRGQRERERLEGVGLGLSIVKNIVESHHGTVWVNSQVGHGSTFGFTLPCAPE</sequence>
<dbReference type="GO" id="GO:0000155">
    <property type="term" value="F:phosphorelay sensor kinase activity"/>
    <property type="evidence" value="ECO:0007669"/>
    <property type="project" value="InterPro"/>
</dbReference>
<dbReference type="InterPro" id="IPR036097">
    <property type="entry name" value="HisK_dim/P_sf"/>
</dbReference>
<dbReference type="SMART" id="SM00304">
    <property type="entry name" value="HAMP"/>
    <property type="match status" value="1"/>
</dbReference>
<dbReference type="EC" id="2.7.13.3" evidence="3"/>
<evidence type="ECO:0000256" key="8">
    <source>
        <dbReference type="ARBA" id="ARBA00022777"/>
    </source>
</evidence>
<dbReference type="Gene3D" id="3.30.565.10">
    <property type="entry name" value="Histidine kinase-like ATPase, C-terminal domain"/>
    <property type="match status" value="1"/>
</dbReference>
<feature type="transmembrane region" description="Helical" evidence="12">
    <location>
        <begin position="25"/>
        <end position="47"/>
    </location>
</feature>
<dbReference type="AlphaFoldDB" id="A0A5K8AH81"/>
<dbReference type="InterPro" id="IPR003660">
    <property type="entry name" value="HAMP_dom"/>
</dbReference>
<dbReference type="SUPFAM" id="SSF47384">
    <property type="entry name" value="Homodimeric domain of signal transducing histidine kinase"/>
    <property type="match status" value="1"/>
</dbReference>
<evidence type="ECO:0000259" key="14">
    <source>
        <dbReference type="PROSITE" id="PS50885"/>
    </source>
</evidence>
<keyword evidence="10" id="KW-0902">Two-component regulatory system</keyword>
<gene>
    <name evidence="15" type="ORF">DSCOOX_43940</name>
</gene>
<dbReference type="Gene3D" id="6.10.340.10">
    <property type="match status" value="1"/>
</dbReference>
<dbReference type="SUPFAM" id="SSF158472">
    <property type="entry name" value="HAMP domain-like"/>
    <property type="match status" value="1"/>
</dbReference>
<evidence type="ECO:0000256" key="6">
    <source>
        <dbReference type="ARBA" id="ARBA00022679"/>
    </source>
</evidence>
<dbReference type="SUPFAM" id="SSF55874">
    <property type="entry name" value="ATPase domain of HSP90 chaperone/DNA topoisomerase II/histidine kinase"/>
    <property type="match status" value="1"/>
</dbReference>
<evidence type="ECO:0000256" key="11">
    <source>
        <dbReference type="ARBA" id="ARBA00023136"/>
    </source>
</evidence>